<gene>
    <name evidence="1" type="ORF">ACFX5E_07380</name>
</gene>
<name>A0ABW6HV62_9FLAO</name>
<reference evidence="1 2" key="1">
    <citation type="submission" date="2024-06" db="EMBL/GenBank/DDBJ databases">
        <title>Flavobacterium spp. isolated from glacier.</title>
        <authorList>
            <person name="Han D."/>
        </authorList>
    </citation>
    <scope>NUCLEOTIDE SEQUENCE [LARGE SCALE GENOMIC DNA]</scope>
    <source>
        <strain evidence="1 2">LS2P90</strain>
    </source>
</reference>
<organism evidence="1 2">
    <name type="scientific">Flavobacterium xylosi</name>
    <dbReference type="NCBI Taxonomy" id="3230415"/>
    <lineage>
        <taxon>Bacteria</taxon>
        <taxon>Pseudomonadati</taxon>
        <taxon>Bacteroidota</taxon>
        <taxon>Flavobacteriia</taxon>
        <taxon>Flavobacteriales</taxon>
        <taxon>Flavobacteriaceae</taxon>
        <taxon>Flavobacterium</taxon>
    </lineage>
</organism>
<comment type="caution">
    <text evidence="1">The sequence shown here is derived from an EMBL/GenBank/DDBJ whole genome shotgun (WGS) entry which is preliminary data.</text>
</comment>
<evidence type="ECO:0000313" key="1">
    <source>
        <dbReference type="EMBL" id="MFE3867895.1"/>
    </source>
</evidence>
<dbReference type="Proteomes" id="UP001600109">
    <property type="component" value="Unassembled WGS sequence"/>
</dbReference>
<dbReference type="InterPro" id="IPR026341">
    <property type="entry name" value="T9SS_type_B"/>
</dbReference>
<keyword evidence="2" id="KW-1185">Reference proteome</keyword>
<protein>
    <submittedName>
        <fullName evidence="1">T9SS type B sorting domain-containing protein</fullName>
    </submittedName>
</protein>
<dbReference type="Pfam" id="PF13585">
    <property type="entry name" value="CHU_C"/>
    <property type="match status" value="1"/>
</dbReference>
<dbReference type="EMBL" id="JBHZPZ010000007">
    <property type="protein sequence ID" value="MFE3867895.1"/>
    <property type="molecule type" value="Genomic_DNA"/>
</dbReference>
<proteinExistence type="predicted"/>
<evidence type="ECO:0000313" key="2">
    <source>
        <dbReference type="Proteomes" id="UP001600109"/>
    </source>
</evidence>
<sequence>MKFSDIEEDLTVQIFDRYGKFITELKNNSGWDGTFNGQELPATDYWFVVKRTDGSEYRGHFSLKR</sequence>
<dbReference type="NCBIfam" id="TIGR04131">
    <property type="entry name" value="Bac_Flav_CTERM"/>
    <property type="match status" value="1"/>
</dbReference>
<accession>A0ABW6HV62</accession>
<dbReference type="RefSeq" id="WP_379854675.1">
    <property type="nucleotide sequence ID" value="NZ_JBHZPZ010000007.1"/>
</dbReference>